<organism evidence="1 2">
    <name type="scientific">Ancylostoma caninum</name>
    <name type="common">Dog hookworm</name>
    <dbReference type="NCBI Taxonomy" id="29170"/>
    <lineage>
        <taxon>Eukaryota</taxon>
        <taxon>Metazoa</taxon>
        <taxon>Ecdysozoa</taxon>
        <taxon>Nematoda</taxon>
        <taxon>Chromadorea</taxon>
        <taxon>Rhabditida</taxon>
        <taxon>Rhabditina</taxon>
        <taxon>Rhabditomorpha</taxon>
        <taxon>Strongyloidea</taxon>
        <taxon>Ancylostomatidae</taxon>
        <taxon>Ancylostomatinae</taxon>
        <taxon>Ancylostoma</taxon>
    </lineage>
</organism>
<sequence>MGKKDVAPCDLAKQNTDVTLSCFKNCKKRKFGEEDADDEPPLFFKPVDGEVGVSGLLEACERHSADAEDGSPSHIKSEHGEDDLLSRIGIRVQKADNSDNNSSFYVKPEEADHNVARQVQLM</sequence>
<evidence type="ECO:0000313" key="2">
    <source>
        <dbReference type="Proteomes" id="UP000252519"/>
    </source>
</evidence>
<protein>
    <submittedName>
        <fullName evidence="1">Uncharacterized protein</fullName>
    </submittedName>
</protein>
<keyword evidence="2" id="KW-1185">Reference proteome</keyword>
<reference evidence="1 2" key="1">
    <citation type="submission" date="2014-10" db="EMBL/GenBank/DDBJ databases">
        <title>Draft genome of the hookworm Ancylostoma caninum.</title>
        <authorList>
            <person name="Mitreva M."/>
        </authorList>
    </citation>
    <scope>NUCLEOTIDE SEQUENCE [LARGE SCALE GENOMIC DNA]</scope>
    <source>
        <strain evidence="1 2">Baltimore</strain>
    </source>
</reference>
<name>A0A368GNU2_ANCCA</name>
<dbReference type="EMBL" id="JOJR01000121">
    <property type="protein sequence ID" value="RCN44740.1"/>
    <property type="molecule type" value="Genomic_DNA"/>
</dbReference>
<comment type="caution">
    <text evidence="1">The sequence shown here is derived from an EMBL/GenBank/DDBJ whole genome shotgun (WGS) entry which is preliminary data.</text>
</comment>
<dbReference type="AlphaFoldDB" id="A0A368GNU2"/>
<dbReference type="Proteomes" id="UP000252519">
    <property type="component" value="Unassembled WGS sequence"/>
</dbReference>
<gene>
    <name evidence="1" type="ORF">ANCCAN_09255</name>
</gene>
<accession>A0A368GNU2</accession>
<evidence type="ECO:0000313" key="1">
    <source>
        <dbReference type="EMBL" id="RCN44740.1"/>
    </source>
</evidence>
<proteinExistence type="predicted"/>